<feature type="domain" description="Pyruvate kinase barrel" evidence="14">
    <location>
        <begin position="56"/>
        <end position="367"/>
    </location>
</feature>
<keyword evidence="10 13" id="KW-0460">Magnesium</keyword>
<dbReference type="SUPFAM" id="SSF52935">
    <property type="entry name" value="PK C-terminal domain-like"/>
    <property type="match status" value="1"/>
</dbReference>
<dbReference type="InterPro" id="IPR015795">
    <property type="entry name" value="Pyrv_Knase_C"/>
</dbReference>
<evidence type="ECO:0000259" key="14">
    <source>
        <dbReference type="Pfam" id="PF00224"/>
    </source>
</evidence>
<dbReference type="InterPro" id="IPR036918">
    <property type="entry name" value="Pyrv_Knase_C_sf"/>
</dbReference>
<protein>
    <recommendedName>
        <fullName evidence="4 13">Pyruvate kinase</fullName>
        <ecNumber evidence="4 13">2.7.1.40</ecNumber>
    </recommendedName>
</protein>
<dbReference type="InterPro" id="IPR015793">
    <property type="entry name" value="Pyrv_Knase_brl"/>
</dbReference>
<evidence type="ECO:0000256" key="4">
    <source>
        <dbReference type="ARBA" id="ARBA00012142"/>
    </source>
</evidence>
<dbReference type="PRINTS" id="PR01050">
    <property type="entry name" value="PYRUVTKNASE"/>
</dbReference>
<evidence type="ECO:0000256" key="12">
    <source>
        <dbReference type="ARBA" id="ARBA00023317"/>
    </source>
</evidence>
<dbReference type="Pfam" id="PF02887">
    <property type="entry name" value="PK_C"/>
    <property type="match status" value="1"/>
</dbReference>
<comment type="cofactor">
    <cofactor evidence="1">
        <name>K(+)</name>
        <dbReference type="ChEBI" id="CHEBI:29103"/>
    </cofactor>
</comment>
<evidence type="ECO:0000256" key="6">
    <source>
        <dbReference type="ARBA" id="ARBA00022723"/>
    </source>
</evidence>
<dbReference type="Pfam" id="PF00224">
    <property type="entry name" value="PK"/>
    <property type="match status" value="1"/>
</dbReference>
<dbReference type="InterPro" id="IPR015813">
    <property type="entry name" value="Pyrv/PenolPyrv_kinase-like_dom"/>
</dbReference>
<evidence type="ECO:0000256" key="13">
    <source>
        <dbReference type="RuleBase" id="RU000504"/>
    </source>
</evidence>
<dbReference type="InterPro" id="IPR001697">
    <property type="entry name" value="Pyr_Knase"/>
</dbReference>
<evidence type="ECO:0000256" key="10">
    <source>
        <dbReference type="ARBA" id="ARBA00022842"/>
    </source>
</evidence>
<dbReference type="SUPFAM" id="SSF50800">
    <property type="entry name" value="PK beta-barrel domain-like"/>
    <property type="match status" value="1"/>
</dbReference>
<dbReference type="Gene3D" id="3.40.1380.20">
    <property type="entry name" value="Pyruvate kinase, C-terminal domain"/>
    <property type="match status" value="1"/>
</dbReference>
<keyword evidence="12" id="KW-0670">Pyruvate</keyword>
<dbReference type="GO" id="GO:0016301">
    <property type="term" value="F:kinase activity"/>
    <property type="evidence" value="ECO:0007669"/>
    <property type="project" value="UniProtKB-KW"/>
</dbReference>
<dbReference type="GO" id="GO:0046872">
    <property type="term" value="F:metal ion binding"/>
    <property type="evidence" value="ECO:0007669"/>
    <property type="project" value="UniProtKB-KW"/>
</dbReference>
<sequence>MMDAFNSNCPKLPWMVEFFSSEDVQVFKNQMEAAFAETTLKHLSCLNMKSKPPVFRSTQLICTMPLNVTCQTIEELIHLGISVVRIVTPGNEKDKLLELVGKIRALVEVHSKKIGRIYPLAFALDIKGPEIRIGQLENKKNSLYLPKGKITTLTTDETYQEFVNEDMIFVDYQKLPEIIQPGDTVLLDYGALRLSAIEVAESIVRCIVEKAGTVTGMSSVIIPNAFVELPTITDEDKEILQLAINHHFDFIIVSGICTKENLTDLKRIIGQDLDKIQLIAKIENSMAVENIDDIIEHSDAICIDCEGLLHDIPKEKVFLVQKSILAKCNLVGMPAICSTSIQNRTSLSKSEVCDIANCIIDGVDALHINQNVCTKEVVKEVSIVCKEAEPAVYQRQVFNELVFTVSVPNESIYSLCISVVEASLKVSAAAIICLTSSGRTAKLLSRFRPRCPIIVITRYPRVARLLRLYKGLDPIVYLKVFKGNYDQDIEERIQLGITYGKIMGYIRMGDVLVSVSGSRSKTGVPNMMKIMYASDYDTLLKTVKF</sequence>
<keyword evidence="7" id="KW-0547">Nucleotide-binding</keyword>
<accession>A0ABD1EI52</accession>
<reference evidence="16 17" key="1">
    <citation type="submission" date="2024-05" db="EMBL/GenBank/DDBJ databases">
        <title>Genetic variation in Jamaican populations of the coffee berry borer (Hypothenemus hampei).</title>
        <authorList>
            <person name="Errbii M."/>
            <person name="Myrie A."/>
        </authorList>
    </citation>
    <scope>NUCLEOTIDE SEQUENCE [LARGE SCALE GENOMIC DNA]</scope>
    <source>
        <strain evidence="16">JA-Hopewell-2020-01-JO</strain>
        <tissue evidence="16">Whole body</tissue>
    </source>
</reference>
<comment type="pathway">
    <text evidence="2 13">Carbohydrate degradation; glycolysis; pyruvate from D-glyceraldehyde 3-phosphate: step 5/5.</text>
</comment>
<feature type="domain" description="Pyruvate kinase C-terminal" evidence="15">
    <location>
        <begin position="415"/>
        <end position="531"/>
    </location>
</feature>
<keyword evidence="6" id="KW-0479">Metal-binding</keyword>
<keyword evidence="11 13" id="KW-0324">Glycolysis</keyword>
<evidence type="ECO:0000256" key="5">
    <source>
        <dbReference type="ARBA" id="ARBA00022679"/>
    </source>
</evidence>
<comment type="catalytic activity">
    <reaction evidence="13">
        <text>pyruvate + ATP = phosphoenolpyruvate + ADP + H(+)</text>
        <dbReference type="Rhea" id="RHEA:18157"/>
        <dbReference type="ChEBI" id="CHEBI:15361"/>
        <dbReference type="ChEBI" id="CHEBI:15378"/>
        <dbReference type="ChEBI" id="CHEBI:30616"/>
        <dbReference type="ChEBI" id="CHEBI:58702"/>
        <dbReference type="ChEBI" id="CHEBI:456216"/>
        <dbReference type="EC" id="2.7.1.40"/>
    </reaction>
</comment>
<name>A0ABD1EI52_HYPHA</name>
<evidence type="ECO:0000259" key="15">
    <source>
        <dbReference type="Pfam" id="PF02887"/>
    </source>
</evidence>
<dbReference type="EMBL" id="JBDJPC010000007">
    <property type="protein sequence ID" value="KAL1494152.1"/>
    <property type="molecule type" value="Genomic_DNA"/>
</dbReference>
<keyword evidence="17" id="KW-1185">Reference proteome</keyword>
<dbReference type="Proteomes" id="UP001566132">
    <property type="component" value="Unassembled WGS sequence"/>
</dbReference>
<evidence type="ECO:0000313" key="17">
    <source>
        <dbReference type="Proteomes" id="UP001566132"/>
    </source>
</evidence>
<evidence type="ECO:0000256" key="7">
    <source>
        <dbReference type="ARBA" id="ARBA00022741"/>
    </source>
</evidence>
<keyword evidence="9" id="KW-0067">ATP-binding</keyword>
<proteinExistence type="inferred from homology"/>
<dbReference type="InterPro" id="IPR040442">
    <property type="entry name" value="Pyrv_kinase-like_dom_sf"/>
</dbReference>
<dbReference type="EC" id="2.7.1.40" evidence="4 13"/>
<dbReference type="InterPro" id="IPR011037">
    <property type="entry name" value="Pyrv_Knase-like_insert_dom_sf"/>
</dbReference>
<evidence type="ECO:0000256" key="2">
    <source>
        <dbReference type="ARBA" id="ARBA00004997"/>
    </source>
</evidence>
<evidence type="ECO:0000256" key="9">
    <source>
        <dbReference type="ARBA" id="ARBA00022840"/>
    </source>
</evidence>
<evidence type="ECO:0000256" key="8">
    <source>
        <dbReference type="ARBA" id="ARBA00022777"/>
    </source>
</evidence>
<keyword evidence="8 13" id="KW-0418">Kinase</keyword>
<evidence type="ECO:0000313" key="16">
    <source>
        <dbReference type="EMBL" id="KAL1494152.1"/>
    </source>
</evidence>
<evidence type="ECO:0000256" key="3">
    <source>
        <dbReference type="ARBA" id="ARBA00008663"/>
    </source>
</evidence>
<keyword evidence="5 13" id="KW-0808">Transferase</keyword>
<dbReference type="InterPro" id="IPR015806">
    <property type="entry name" value="Pyrv_Knase_insert_dom_sf"/>
</dbReference>
<organism evidence="16 17">
    <name type="scientific">Hypothenemus hampei</name>
    <name type="common">Coffee berry borer</name>
    <dbReference type="NCBI Taxonomy" id="57062"/>
    <lineage>
        <taxon>Eukaryota</taxon>
        <taxon>Metazoa</taxon>
        <taxon>Ecdysozoa</taxon>
        <taxon>Arthropoda</taxon>
        <taxon>Hexapoda</taxon>
        <taxon>Insecta</taxon>
        <taxon>Pterygota</taxon>
        <taxon>Neoptera</taxon>
        <taxon>Endopterygota</taxon>
        <taxon>Coleoptera</taxon>
        <taxon>Polyphaga</taxon>
        <taxon>Cucujiformia</taxon>
        <taxon>Curculionidae</taxon>
        <taxon>Scolytinae</taxon>
        <taxon>Hypothenemus</taxon>
    </lineage>
</organism>
<dbReference type="AlphaFoldDB" id="A0ABD1EI52"/>
<dbReference type="Gene3D" id="2.40.33.10">
    <property type="entry name" value="PK beta-barrel domain-like"/>
    <property type="match status" value="1"/>
</dbReference>
<dbReference type="GO" id="GO:0004743">
    <property type="term" value="F:pyruvate kinase activity"/>
    <property type="evidence" value="ECO:0007669"/>
    <property type="project" value="UniProtKB-EC"/>
</dbReference>
<dbReference type="GO" id="GO:0005524">
    <property type="term" value="F:ATP binding"/>
    <property type="evidence" value="ECO:0007669"/>
    <property type="project" value="UniProtKB-KW"/>
</dbReference>
<evidence type="ECO:0000256" key="1">
    <source>
        <dbReference type="ARBA" id="ARBA00001958"/>
    </source>
</evidence>
<dbReference type="SUPFAM" id="SSF51621">
    <property type="entry name" value="Phosphoenolpyruvate/pyruvate domain"/>
    <property type="match status" value="1"/>
</dbReference>
<dbReference type="PANTHER" id="PTHR11817">
    <property type="entry name" value="PYRUVATE KINASE"/>
    <property type="match status" value="1"/>
</dbReference>
<dbReference type="Gene3D" id="3.20.20.60">
    <property type="entry name" value="Phosphoenolpyruvate-binding domains"/>
    <property type="match status" value="1"/>
</dbReference>
<comment type="caution">
    <text evidence="16">The sequence shown here is derived from an EMBL/GenBank/DDBJ whole genome shotgun (WGS) entry which is preliminary data.</text>
</comment>
<gene>
    <name evidence="16" type="ORF">ABEB36_009796</name>
</gene>
<comment type="similarity">
    <text evidence="3 13">Belongs to the pyruvate kinase family.</text>
</comment>
<evidence type="ECO:0000256" key="11">
    <source>
        <dbReference type="ARBA" id="ARBA00023152"/>
    </source>
</evidence>